<sequence>MDLSAGLVDSCPGNLQGVEGFLFLTLLNALMAGKCNIGSIEPYPKNYGLELKDDEEFDFIVVGSGSAGSVVANKLSENKDWRVLVLEAGGYPSATSDVEADAENLILFKIMGKNLTIKQDVLYKYTIFNWPFQKKIEKLYWRHYYLTILILKLFSS</sequence>
<name>A0A9P0CXX8_9CUCU</name>
<evidence type="ECO:0000256" key="1">
    <source>
        <dbReference type="ARBA" id="ARBA00010790"/>
    </source>
</evidence>
<organism evidence="2 3">
    <name type="scientific">Psylliodes chrysocephalus</name>
    <dbReference type="NCBI Taxonomy" id="3402493"/>
    <lineage>
        <taxon>Eukaryota</taxon>
        <taxon>Metazoa</taxon>
        <taxon>Ecdysozoa</taxon>
        <taxon>Arthropoda</taxon>
        <taxon>Hexapoda</taxon>
        <taxon>Insecta</taxon>
        <taxon>Pterygota</taxon>
        <taxon>Neoptera</taxon>
        <taxon>Endopterygota</taxon>
        <taxon>Coleoptera</taxon>
        <taxon>Polyphaga</taxon>
        <taxon>Cucujiformia</taxon>
        <taxon>Chrysomeloidea</taxon>
        <taxon>Chrysomelidae</taxon>
        <taxon>Galerucinae</taxon>
        <taxon>Alticini</taxon>
        <taxon>Psylliodes</taxon>
    </lineage>
</organism>
<dbReference type="GO" id="GO:0016491">
    <property type="term" value="F:oxidoreductase activity"/>
    <property type="evidence" value="ECO:0007669"/>
    <property type="project" value="TreeGrafter"/>
</dbReference>
<evidence type="ECO:0008006" key="4">
    <source>
        <dbReference type="Google" id="ProtNLM"/>
    </source>
</evidence>
<dbReference type="GO" id="GO:0050660">
    <property type="term" value="F:flavin adenine dinucleotide binding"/>
    <property type="evidence" value="ECO:0007669"/>
    <property type="project" value="InterPro"/>
</dbReference>
<evidence type="ECO:0000313" key="3">
    <source>
        <dbReference type="Proteomes" id="UP001153636"/>
    </source>
</evidence>
<dbReference type="Proteomes" id="UP001153636">
    <property type="component" value="Chromosome 3"/>
</dbReference>
<dbReference type="SUPFAM" id="SSF51905">
    <property type="entry name" value="FAD/NAD(P)-binding domain"/>
    <property type="match status" value="1"/>
</dbReference>
<dbReference type="Gene3D" id="3.50.50.60">
    <property type="entry name" value="FAD/NAD(P)-binding domain"/>
    <property type="match status" value="1"/>
</dbReference>
<dbReference type="EMBL" id="OV651815">
    <property type="protein sequence ID" value="CAH1107815.1"/>
    <property type="molecule type" value="Genomic_DNA"/>
</dbReference>
<dbReference type="Pfam" id="PF13450">
    <property type="entry name" value="NAD_binding_8"/>
    <property type="match status" value="1"/>
</dbReference>
<dbReference type="InterPro" id="IPR012132">
    <property type="entry name" value="GMC_OxRdtase"/>
</dbReference>
<keyword evidence="3" id="KW-1185">Reference proteome</keyword>
<accession>A0A9P0CXX8</accession>
<evidence type="ECO:0000313" key="2">
    <source>
        <dbReference type="EMBL" id="CAH1107815.1"/>
    </source>
</evidence>
<protein>
    <recommendedName>
        <fullName evidence="4">Glucose dehydrogenase</fullName>
    </recommendedName>
</protein>
<dbReference type="AlphaFoldDB" id="A0A9P0CXX8"/>
<gene>
    <name evidence="2" type="ORF">PSYICH_LOCUS8397</name>
</gene>
<proteinExistence type="inferred from homology"/>
<reference evidence="2" key="1">
    <citation type="submission" date="2022-01" db="EMBL/GenBank/DDBJ databases">
        <authorList>
            <person name="King R."/>
        </authorList>
    </citation>
    <scope>NUCLEOTIDE SEQUENCE</scope>
</reference>
<comment type="similarity">
    <text evidence="1">Belongs to the GMC oxidoreductase family.</text>
</comment>
<dbReference type="OrthoDB" id="269227at2759"/>
<dbReference type="InterPro" id="IPR036188">
    <property type="entry name" value="FAD/NAD-bd_sf"/>
</dbReference>
<dbReference type="PANTHER" id="PTHR11552">
    <property type="entry name" value="GLUCOSE-METHANOL-CHOLINE GMC OXIDOREDUCTASE"/>
    <property type="match status" value="1"/>
</dbReference>
<dbReference type="PANTHER" id="PTHR11552:SF227">
    <property type="entry name" value="GLUCOSE DEHYDROGENASE [FAD, QUINONE]-LIKE PROTEIN"/>
    <property type="match status" value="1"/>
</dbReference>